<evidence type="ECO:0000256" key="11">
    <source>
        <dbReference type="ARBA" id="ARBA00022801"/>
    </source>
</evidence>
<evidence type="ECO:0000256" key="16">
    <source>
        <dbReference type="SAM" id="SignalP"/>
    </source>
</evidence>
<evidence type="ECO:0000313" key="18">
    <source>
        <dbReference type="Proteomes" id="UP000192223"/>
    </source>
</evidence>
<reference evidence="19" key="1">
    <citation type="submission" date="2025-08" db="UniProtKB">
        <authorList>
            <consortium name="RefSeq"/>
        </authorList>
    </citation>
    <scope>IDENTIFICATION</scope>
    <source>
        <tissue evidence="19">Entire body</tissue>
    </source>
</reference>
<dbReference type="InterPro" id="IPR011042">
    <property type="entry name" value="6-blade_b-propeller_TolB-like"/>
</dbReference>
<dbReference type="InterPro" id="IPR005511">
    <property type="entry name" value="SMP-30"/>
</dbReference>
<comment type="subcellular location">
    <subcellularLocation>
        <location evidence="5">Cytoplasm</location>
    </subcellularLocation>
</comment>
<organism evidence="18 19">
    <name type="scientific">Agrilus planipennis</name>
    <name type="common">Emerald ash borer</name>
    <name type="synonym">Agrilus marcopoli</name>
    <dbReference type="NCBI Taxonomy" id="224129"/>
    <lineage>
        <taxon>Eukaryota</taxon>
        <taxon>Metazoa</taxon>
        <taxon>Ecdysozoa</taxon>
        <taxon>Arthropoda</taxon>
        <taxon>Hexapoda</taxon>
        <taxon>Insecta</taxon>
        <taxon>Pterygota</taxon>
        <taxon>Neoptera</taxon>
        <taxon>Endopterygota</taxon>
        <taxon>Coleoptera</taxon>
        <taxon>Polyphaga</taxon>
        <taxon>Elateriformia</taxon>
        <taxon>Buprestoidea</taxon>
        <taxon>Buprestidae</taxon>
        <taxon>Agrilinae</taxon>
        <taxon>Agrilus</taxon>
    </lineage>
</organism>
<comment type="cofactor">
    <cofactor evidence="15">
        <name>Zn(2+)</name>
        <dbReference type="ChEBI" id="CHEBI:29105"/>
    </cofactor>
    <text evidence="15">Binds 1 divalent metal cation per subunit.</text>
</comment>
<dbReference type="GO" id="GO:0019853">
    <property type="term" value="P:L-ascorbic acid biosynthetic process"/>
    <property type="evidence" value="ECO:0007669"/>
    <property type="project" value="TreeGrafter"/>
</dbReference>
<dbReference type="EC" id="3.1.1.17" evidence="7"/>
<evidence type="ECO:0000256" key="3">
    <source>
        <dbReference type="ARBA" id="ARBA00001936"/>
    </source>
</evidence>
<evidence type="ECO:0000256" key="14">
    <source>
        <dbReference type="PIRSR" id="PIRSR605511-1"/>
    </source>
</evidence>
<comment type="cofactor">
    <cofactor evidence="2">
        <name>Ca(2+)</name>
        <dbReference type="ChEBI" id="CHEBI:29108"/>
    </cofactor>
</comment>
<evidence type="ECO:0000256" key="6">
    <source>
        <dbReference type="ARBA" id="ARBA00008853"/>
    </source>
</evidence>
<dbReference type="InParanoid" id="A0A1W4XIB0"/>
<sequence length="323" mass="35471">MNLSTTLCLIVSLGVIDGYIVTTVTDPLEHSECPMWDNLTNRLYFVDIHKGGIYYFSPDNKKTNHINLVGTVAPVLPTTSSTKKFIVGLNRTVSAVEWDGESNTYDLEVLTTVARDYPMSRTNDGKADLNGRLYIGTMGYEDTRGSLNYNQGALYEITAANLEDPDVLLSPVNVSNGMAWNKANDKLYYIDTPTRQIREFNYDADTGAISFSRVAFDLEANGVTGNPDGMTIDTDDNLWIALYSGGAVIKVNSVTGEWLESVDIPAERVTSVAFGGDKLDILFVTSSRYGLTEDEIKQQPLAGSVFAVFGLEARGFPASRVKY</sequence>
<dbReference type="GeneID" id="108744537"/>
<dbReference type="GO" id="GO:0005509">
    <property type="term" value="F:calcium ion binding"/>
    <property type="evidence" value="ECO:0007669"/>
    <property type="project" value="TreeGrafter"/>
</dbReference>
<feature type="binding site" evidence="15">
    <location>
        <position position="176"/>
    </location>
    <ligand>
        <name>a divalent metal cation</name>
        <dbReference type="ChEBI" id="CHEBI:60240"/>
    </ligand>
</feature>
<feature type="binding site" evidence="15">
    <location>
        <position position="121"/>
    </location>
    <ligand>
        <name>substrate</name>
    </ligand>
</feature>
<evidence type="ECO:0000256" key="13">
    <source>
        <dbReference type="ARBA" id="ARBA00032464"/>
    </source>
</evidence>
<keyword evidence="10 15" id="KW-0479">Metal-binding</keyword>
<evidence type="ECO:0000256" key="1">
    <source>
        <dbReference type="ARBA" id="ARBA00001589"/>
    </source>
</evidence>
<evidence type="ECO:0000256" key="10">
    <source>
        <dbReference type="ARBA" id="ARBA00022723"/>
    </source>
</evidence>
<keyword evidence="11" id="KW-0378">Hydrolase</keyword>
<feature type="binding site" evidence="15">
    <location>
        <position position="123"/>
    </location>
    <ligand>
        <name>substrate</name>
    </ligand>
</feature>
<protein>
    <recommendedName>
        <fullName evidence="8">Regucalcin</fullName>
        <ecNumber evidence="7">3.1.1.17</ecNumber>
    </recommendedName>
    <alternativeName>
        <fullName evidence="13">Gluconolactonase</fullName>
    </alternativeName>
</protein>
<comment type="cofactor">
    <cofactor evidence="4">
        <name>Mg(2+)</name>
        <dbReference type="ChEBI" id="CHEBI:18420"/>
    </cofactor>
</comment>
<comment type="cofactor">
    <cofactor evidence="3">
        <name>Mn(2+)</name>
        <dbReference type="ChEBI" id="CHEBI:29035"/>
    </cofactor>
</comment>
<evidence type="ECO:0000256" key="2">
    <source>
        <dbReference type="ARBA" id="ARBA00001913"/>
    </source>
</evidence>
<dbReference type="OrthoDB" id="423498at2759"/>
<evidence type="ECO:0000256" key="7">
    <source>
        <dbReference type="ARBA" id="ARBA00013227"/>
    </source>
</evidence>
<dbReference type="RefSeq" id="XP_018335856.1">
    <property type="nucleotide sequence ID" value="XM_018480354.1"/>
</dbReference>
<dbReference type="FunFam" id="2.120.10.30:FF:000027">
    <property type="entry name" value="Regucalcin homologue"/>
    <property type="match status" value="1"/>
</dbReference>
<dbReference type="Proteomes" id="UP000192223">
    <property type="component" value="Unplaced"/>
</dbReference>
<feature type="binding site" evidence="15">
    <location>
        <position position="228"/>
    </location>
    <ligand>
        <name>a divalent metal cation</name>
        <dbReference type="ChEBI" id="CHEBI:60240"/>
    </ligand>
</feature>
<name>A0A1W4XIB0_AGRPL</name>
<evidence type="ECO:0000256" key="5">
    <source>
        <dbReference type="ARBA" id="ARBA00004496"/>
    </source>
</evidence>
<evidence type="ECO:0000313" key="19">
    <source>
        <dbReference type="RefSeq" id="XP_018335856.1"/>
    </source>
</evidence>
<dbReference type="Pfam" id="PF08450">
    <property type="entry name" value="SGL"/>
    <property type="match status" value="1"/>
</dbReference>
<feature type="active site" description="Proton donor/acceptor" evidence="14">
    <location>
        <position position="228"/>
    </location>
</feature>
<keyword evidence="15" id="KW-0862">Zinc</keyword>
<keyword evidence="16" id="KW-0732">Signal</keyword>
<keyword evidence="9" id="KW-0963">Cytoplasm</keyword>
<evidence type="ECO:0000259" key="17">
    <source>
        <dbReference type="Pfam" id="PF08450"/>
    </source>
</evidence>
<evidence type="ECO:0000256" key="9">
    <source>
        <dbReference type="ARBA" id="ARBA00022490"/>
    </source>
</evidence>
<evidence type="ECO:0000256" key="15">
    <source>
        <dbReference type="PIRSR" id="PIRSR605511-2"/>
    </source>
</evidence>
<dbReference type="PANTHER" id="PTHR10907:SF47">
    <property type="entry name" value="REGUCALCIN"/>
    <property type="match status" value="1"/>
</dbReference>
<feature type="binding site" evidence="15">
    <location>
        <position position="141"/>
    </location>
    <ligand>
        <name>substrate</name>
    </ligand>
</feature>
<dbReference type="PRINTS" id="PR01790">
    <property type="entry name" value="SMP30FAMILY"/>
</dbReference>
<dbReference type="GO" id="GO:0004341">
    <property type="term" value="F:gluconolactonase activity"/>
    <property type="evidence" value="ECO:0007669"/>
    <property type="project" value="UniProtKB-EC"/>
</dbReference>
<comment type="catalytic activity">
    <reaction evidence="1">
        <text>D-glucono-1,5-lactone + H2O = D-gluconate + H(+)</text>
        <dbReference type="Rhea" id="RHEA:10440"/>
        <dbReference type="ChEBI" id="CHEBI:15377"/>
        <dbReference type="ChEBI" id="CHEBI:15378"/>
        <dbReference type="ChEBI" id="CHEBI:16217"/>
        <dbReference type="ChEBI" id="CHEBI:18391"/>
        <dbReference type="EC" id="3.1.1.17"/>
    </reaction>
</comment>
<keyword evidence="12" id="KW-0106">Calcium</keyword>
<dbReference type="InterPro" id="IPR013658">
    <property type="entry name" value="SGL"/>
</dbReference>
<dbReference type="KEGG" id="apln:108744537"/>
<feature type="signal peptide" evidence="16">
    <location>
        <begin position="1"/>
        <end position="18"/>
    </location>
</feature>
<dbReference type="PANTHER" id="PTHR10907">
    <property type="entry name" value="REGUCALCIN"/>
    <property type="match status" value="1"/>
</dbReference>
<evidence type="ECO:0000256" key="4">
    <source>
        <dbReference type="ARBA" id="ARBA00001946"/>
    </source>
</evidence>
<comment type="similarity">
    <text evidence="6">Belongs to the SMP-30/CGR1 family.</text>
</comment>
<feature type="chain" id="PRO_5010722732" description="Regucalcin" evidence="16">
    <location>
        <begin position="19"/>
        <end position="323"/>
    </location>
</feature>
<dbReference type="STRING" id="224129.A0A1W4XIB0"/>
<dbReference type="Gene3D" id="2.120.10.30">
    <property type="entry name" value="TolB, C-terminal domain"/>
    <property type="match status" value="1"/>
</dbReference>
<keyword evidence="18" id="KW-1185">Reference proteome</keyword>
<feature type="binding site" evidence="15">
    <location>
        <position position="32"/>
    </location>
    <ligand>
        <name>a divalent metal cation</name>
        <dbReference type="ChEBI" id="CHEBI:60240"/>
    </ligand>
</feature>
<accession>A0A1W4XIB0</accession>
<evidence type="ECO:0000256" key="12">
    <source>
        <dbReference type="ARBA" id="ARBA00022837"/>
    </source>
</evidence>
<feature type="domain" description="SMP-30/Gluconolactonase/LRE-like region" evidence="17">
    <location>
        <begin position="31"/>
        <end position="287"/>
    </location>
</feature>
<dbReference type="SUPFAM" id="SSF63829">
    <property type="entry name" value="Calcium-dependent phosphotriesterase"/>
    <property type="match status" value="1"/>
</dbReference>
<evidence type="ECO:0000256" key="8">
    <source>
        <dbReference type="ARBA" id="ARBA00016808"/>
    </source>
</evidence>
<proteinExistence type="inferred from homology"/>
<gene>
    <name evidence="19" type="primary">LOC108744537</name>
</gene>
<dbReference type="GO" id="GO:0005737">
    <property type="term" value="C:cytoplasm"/>
    <property type="evidence" value="ECO:0007669"/>
    <property type="project" value="UniProtKB-SubCell"/>
</dbReference>
<dbReference type="AlphaFoldDB" id="A0A1W4XIB0"/>